<name>A0A7V7VXK0_9HYPH</name>
<dbReference type="EMBL" id="WBVY01000001">
    <property type="protein sequence ID" value="KAB2658795.1"/>
    <property type="molecule type" value="Genomic_DNA"/>
</dbReference>
<sequence length="101" mass="11129">MSAISLELAKAHMKVDGTAEDELISLYIEAAETWCGNYIGKPIADLDTVPADVKLAILRLVSFYFEARSVATFGLSMQIAPQSVASVLDSYREKWFHDGTE</sequence>
<dbReference type="Proteomes" id="UP000460650">
    <property type="component" value="Unassembled WGS sequence"/>
</dbReference>
<comment type="caution">
    <text evidence="1">The sequence shown here is derived from an EMBL/GenBank/DDBJ whole genome shotgun (WGS) entry which is preliminary data.</text>
</comment>
<proteinExistence type="predicted"/>
<accession>A0A7V7VXK0</accession>
<gene>
    <name evidence="1" type="ORF">F9K94_00930</name>
</gene>
<dbReference type="RefSeq" id="WP_043062399.1">
    <property type="nucleotide sequence ID" value="NZ_WBVY01000001.1"/>
</dbReference>
<dbReference type="NCBIfam" id="TIGR01560">
    <property type="entry name" value="put_DNA_pack"/>
    <property type="match status" value="1"/>
</dbReference>
<protein>
    <submittedName>
        <fullName evidence="1">Phage gp6-like head-tail connector protein</fullName>
    </submittedName>
</protein>
<evidence type="ECO:0000313" key="2">
    <source>
        <dbReference type="Proteomes" id="UP000460650"/>
    </source>
</evidence>
<reference evidence="1 2" key="1">
    <citation type="submission" date="2019-09" db="EMBL/GenBank/DDBJ databases">
        <title>Taxonomic organization of the family Brucellaceae based on a phylogenomic approach.</title>
        <authorList>
            <person name="Leclercq S."/>
            <person name="Cloeckaert A."/>
            <person name="Zygmunt M.S."/>
        </authorList>
    </citation>
    <scope>NUCLEOTIDE SEQUENCE [LARGE SCALE GENOMIC DNA]</scope>
    <source>
        <strain evidence="1 2">TA93</strain>
    </source>
</reference>
<dbReference type="Pfam" id="PF05135">
    <property type="entry name" value="Phage_connect_1"/>
    <property type="match status" value="1"/>
</dbReference>
<organism evidence="1 2">
    <name type="scientific">Brucella tritici</name>
    <dbReference type="NCBI Taxonomy" id="94626"/>
    <lineage>
        <taxon>Bacteria</taxon>
        <taxon>Pseudomonadati</taxon>
        <taxon>Pseudomonadota</taxon>
        <taxon>Alphaproteobacteria</taxon>
        <taxon>Hyphomicrobiales</taxon>
        <taxon>Brucellaceae</taxon>
        <taxon>Brucella/Ochrobactrum group</taxon>
        <taxon>Brucella</taxon>
    </lineage>
</organism>
<dbReference type="InterPro" id="IPR006450">
    <property type="entry name" value="Phage_HK97_gp6-like"/>
</dbReference>
<dbReference type="InterPro" id="IPR021146">
    <property type="entry name" value="Phage_gp6-like_head-tail"/>
</dbReference>
<dbReference type="Gene3D" id="1.10.3230.30">
    <property type="entry name" value="Phage gp6-like head-tail connector protein"/>
    <property type="match status" value="1"/>
</dbReference>
<dbReference type="AlphaFoldDB" id="A0A7V7VXK0"/>
<dbReference type="CDD" id="cd08054">
    <property type="entry name" value="gp6"/>
    <property type="match status" value="1"/>
</dbReference>
<evidence type="ECO:0000313" key="1">
    <source>
        <dbReference type="EMBL" id="KAB2658795.1"/>
    </source>
</evidence>